<name>A0ABV1KSN5_9BACL</name>
<sequence length="68" mass="7105">MKWNIYQTITIGQLRVDAVTNSSVLQIGSAGSIQSLSQLYNTGGYTGPAPQLGEATTALSLVPLPNPT</sequence>
<accession>A0ABV1KSN5</accession>
<protein>
    <submittedName>
        <fullName evidence="1">Spore germination protein GerPB</fullName>
    </submittedName>
</protein>
<organism evidence="1 2">
    <name type="scientific">Cohnella silvisoli</name>
    <dbReference type="NCBI Taxonomy" id="2873699"/>
    <lineage>
        <taxon>Bacteria</taxon>
        <taxon>Bacillati</taxon>
        <taxon>Bacillota</taxon>
        <taxon>Bacilli</taxon>
        <taxon>Bacillales</taxon>
        <taxon>Paenibacillaceae</taxon>
        <taxon>Cohnella</taxon>
    </lineage>
</organism>
<reference evidence="1 2" key="1">
    <citation type="journal article" date="2023" name="Genome Announc.">
        <title>Pan-Genome Analyses of the Genus Cohnella and Proposal of the Novel Species Cohnella silvisoli sp. nov., Isolated from Forest Soil.</title>
        <authorList>
            <person name="Wang C."/>
            <person name="Mao L."/>
            <person name="Bao G."/>
            <person name="Zhu H."/>
        </authorList>
    </citation>
    <scope>NUCLEOTIDE SEQUENCE [LARGE SCALE GENOMIC DNA]</scope>
    <source>
        <strain evidence="1 2">NL03-T5-1</strain>
    </source>
</reference>
<keyword evidence="2" id="KW-1185">Reference proteome</keyword>
<dbReference type="RefSeq" id="WP_232184243.1">
    <property type="nucleotide sequence ID" value="NZ_JAIOAP010000002.1"/>
</dbReference>
<gene>
    <name evidence="1" type="ORF">QJS35_12025</name>
</gene>
<dbReference type="InterPro" id="IPR024255">
    <property type="entry name" value="GerPB"/>
</dbReference>
<dbReference type="Pfam" id="PF10803">
    <property type="entry name" value="GerPB"/>
    <property type="match status" value="1"/>
</dbReference>
<proteinExistence type="predicted"/>
<evidence type="ECO:0000313" key="1">
    <source>
        <dbReference type="EMBL" id="MEQ4483125.1"/>
    </source>
</evidence>
<dbReference type="EMBL" id="JASKHM010000006">
    <property type="protein sequence ID" value="MEQ4483125.1"/>
    <property type="molecule type" value="Genomic_DNA"/>
</dbReference>
<dbReference type="Proteomes" id="UP001493487">
    <property type="component" value="Unassembled WGS sequence"/>
</dbReference>
<evidence type="ECO:0000313" key="2">
    <source>
        <dbReference type="Proteomes" id="UP001493487"/>
    </source>
</evidence>
<comment type="caution">
    <text evidence="1">The sequence shown here is derived from an EMBL/GenBank/DDBJ whole genome shotgun (WGS) entry which is preliminary data.</text>
</comment>